<evidence type="ECO:0000259" key="2">
    <source>
        <dbReference type="Pfam" id="PF05548"/>
    </source>
</evidence>
<dbReference type="InterPro" id="IPR008752">
    <property type="entry name" value="Peptidase_M11"/>
</dbReference>
<dbReference type="GO" id="GO:0008237">
    <property type="term" value="F:metallopeptidase activity"/>
    <property type="evidence" value="ECO:0007669"/>
    <property type="project" value="InterPro"/>
</dbReference>
<feature type="compositionally biased region" description="Pro residues" evidence="1">
    <location>
        <begin position="465"/>
        <end position="574"/>
    </location>
</feature>
<dbReference type="PRINTS" id="PR01217">
    <property type="entry name" value="PRICHEXTENSN"/>
</dbReference>
<dbReference type="EMBL" id="BRXU01000005">
    <property type="protein sequence ID" value="GLC52157.1"/>
    <property type="molecule type" value="Genomic_DNA"/>
</dbReference>
<accession>A0A9W6BHA6</accession>
<name>A0A9W6BHA6_9CHLO</name>
<protein>
    <recommendedName>
        <fullName evidence="2">Peptidase M11 gametolysin domain-containing protein</fullName>
    </recommendedName>
</protein>
<gene>
    <name evidence="3" type="primary">PLESTB000981</name>
    <name evidence="3" type="ORF">PLESTB_000589100</name>
</gene>
<proteinExistence type="predicted"/>
<dbReference type="Gene3D" id="3.40.390.10">
    <property type="entry name" value="Collagenase (Catalytic Domain)"/>
    <property type="match status" value="1"/>
</dbReference>
<reference evidence="3 4" key="1">
    <citation type="journal article" date="2023" name="Commun. Biol.">
        <title>Reorganization of the ancestral sex-determining regions during the evolution of trioecy in Pleodorina starrii.</title>
        <authorList>
            <person name="Takahashi K."/>
            <person name="Suzuki S."/>
            <person name="Kawai-Toyooka H."/>
            <person name="Yamamoto K."/>
            <person name="Hamaji T."/>
            <person name="Ootsuki R."/>
            <person name="Yamaguchi H."/>
            <person name="Kawachi M."/>
            <person name="Higashiyama T."/>
            <person name="Nozaki H."/>
        </authorList>
    </citation>
    <scope>NUCLEOTIDE SEQUENCE [LARGE SCALE GENOMIC DNA]</scope>
    <source>
        <strain evidence="3 4">NIES-4479</strain>
    </source>
</reference>
<dbReference type="AlphaFoldDB" id="A0A9W6BHA6"/>
<dbReference type="InterPro" id="IPR024079">
    <property type="entry name" value="MetalloPept_cat_dom_sf"/>
</dbReference>
<dbReference type="Proteomes" id="UP001165080">
    <property type="component" value="Unassembled WGS sequence"/>
</dbReference>
<evidence type="ECO:0000256" key="1">
    <source>
        <dbReference type="SAM" id="MobiDB-lite"/>
    </source>
</evidence>
<dbReference type="PANTHER" id="PTHR24216">
    <property type="entry name" value="PAXILLIN-RELATED"/>
    <property type="match status" value="1"/>
</dbReference>
<feature type="region of interest" description="Disordered" evidence="1">
    <location>
        <begin position="452"/>
        <end position="574"/>
    </location>
</feature>
<dbReference type="Pfam" id="PF05548">
    <property type="entry name" value="Peptidase_M11"/>
    <property type="match status" value="1"/>
</dbReference>
<evidence type="ECO:0000313" key="3">
    <source>
        <dbReference type="EMBL" id="GLC52157.1"/>
    </source>
</evidence>
<feature type="domain" description="Peptidase M11 gametolysin" evidence="2">
    <location>
        <begin position="85"/>
        <end position="341"/>
    </location>
</feature>
<comment type="caution">
    <text evidence="3">The sequence shown here is derived from an EMBL/GenBank/DDBJ whole genome shotgun (WGS) entry which is preliminary data.</text>
</comment>
<sequence>MAPAYYIHEHSSGAIYRIAFCPAVLSKGDIHTGPQPVTVAYNKIVDGIVHTCSVPTRPAAEGAIRRALQQQLGETITTPRSIRLLVYVPSMCGFNQPAATNIQRVNNLLVTGSGTFMGRSLAGYIRTCSYGQVTLAEVKVLGNVEVPCNGTLTSPHPFASGPNFTTNACDESENMPKWHIWLDGWAKKTYGINAQDYHHRVIILPNLFTLQTKGCGGWAGAASAGRWNLNTTAVNNWGSSLVWWSGDNFGRLEILLHEIAHTWGMGHANVPGNCDMNDQCDNTCIMGAREGQGIRCFNAPHNWQVGWGRPFVQLDDAGLKIGNTITVRIPNQLSTAASSVMVTGSGMAPGQRIFIAARYNVYPYDLAWQPWEDDRGFLVVHTYDGTDRIPDRATIHLGSIQVNTVWRVTNSSLVIRFDSWSNATGAVARLCRRSSDFERNCTDGLDDDCDFLADAQDPDCASGVRPPPPPSPRPPPSPPPPPPPSPPPPLPPPPPPPSPPPPPPPSPPPQPPPSPPPPLLSPQAPSPKQSPPPSLRQSPFPKPPRSPPSPPPSSPQPPTPKRPRNPKPPPPTGN</sequence>
<dbReference type="PANTHER" id="PTHR24216:SF65">
    <property type="entry name" value="PAXILLIN-LIKE PROTEIN 1"/>
    <property type="match status" value="1"/>
</dbReference>
<dbReference type="SUPFAM" id="SSF55486">
    <property type="entry name" value="Metalloproteases ('zincins'), catalytic domain"/>
    <property type="match status" value="1"/>
</dbReference>
<keyword evidence="4" id="KW-1185">Reference proteome</keyword>
<organism evidence="3 4">
    <name type="scientific">Pleodorina starrii</name>
    <dbReference type="NCBI Taxonomy" id="330485"/>
    <lineage>
        <taxon>Eukaryota</taxon>
        <taxon>Viridiplantae</taxon>
        <taxon>Chlorophyta</taxon>
        <taxon>core chlorophytes</taxon>
        <taxon>Chlorophyceae</taxon>
        <taxon>CS clade</taxon>
        <taxon>Chlamydomonadales</taxon>
        <taxon>Volvocaceae</taxon>
        <taxon>Pleodorina</taxon>
    </lineage>
</organism>
<evidence type="ECO:0000313" key="4">
    <source>
        <dbReference type="Proteomes" id="UP001165080"/>
    </source>
</evidence>